<protein>
    <recommendedName>
        <fullName evidence="10">Kinesin motor domain-containing protein</fullName>
    </recommendedName>
</protein>
<name>A0A7R9PTB8_9ACAR</name>
<dbReference type="OrthoDB" id="3176171at2759"/>
<keyword evidence="12" id="KW-1185">Reference proteome</keyword>
<dbReference type="GO" id="GO:0007019">
    <property type="term" value="P:microtubule depolymerization"/>
    <property type="evidence" value="ECO:0007669"/>
    <property type="project" value="TreeGrafter"/>
</dbReference>
<dbReference type="Gene3D" id="3.40.850.10">
    <property type="entry name" value="Kinesin motor domain"/>
    <property type="match status" value="1"/>
</dbReference>
<evidence type="ECO:0000256" key="5">
    <source>
        <dbReference type="ARBA" id="ARBA00022840"/>
    </source>
</evidence>
<evidence type="ECO:0000256" key="2">
    <source>
        <dbReference type="ARBA" id="ARBA00022490"/>
    </source>
</evidence>
<dbReference type="PANTHER" id="PTHR47971">
    <property type="entry name" value="KINESIN-RELATED PROTEIN 6"/>
    <property type="match status" value="1"/>
</dbReference>
<proteinExistence type="inferred from homology"/>
<keyword evidence="5 8" id="KW-0067">ATP-binding</keyword>
<dbReference type="SUPFAM" id="SSF52540">
    <property type="entry name" value="P-loop containing nucleoside triphosphate hydrolases"/>
    <property type="match status" value="1"/>
</dbReference>
<evidence type="ECO:0000256" key="8">
    <source>
        <dbReference type="PROSITE-ProRule" id="PRU00283"/>
    </source>
</evidence>
<accession>A0A7R9PTB8</accession>
<evidence type="ECO:0000259" key="10">
    <source>
        <dbReference type="PROSITE" id="PS50067"/>
    </source>
</evidence>
<evidence type="ECO:0000256" key="3">
    <source>
        <dbReference type="ARBA" id="ARBA00022701"/>
    </source>
</evidence>
<dbReference type="GO" id="GO:0005524">
    <property type="term" value="F:ATP binding"/>
    <property type="evidence" value="ECO:0007669"/>
    <property type="project" value="UniProtKB-UniRule"/>
</dbReference>
<feature type="domain" description="Kinesin motor" evidence="10">
    <location>
        <begin position="81"/>
        <end position="407"/>
    </location>
</feature>
<dbReference type="AlphaFoldDB" id="A0A7R9PTB8"/>
<dbReference type="Proteomes" id="UP000759131">
    <property type="component" value="Unassembled WGS sequence"/>
</dbReference>
<dbReference type="GO" id="GO:0007018">
    <property type="term" value="P:microtubule-based movement"/>
    <property type="evidence" value="ECO:0007669"/>
    <property type="project" value="InterPro"/>
</dbReference>
<dbReference type="InterPro" id="IPR036961">
    <property type="entry name" value="Kinesin_motor_dom_sf"/>
</dbReference>
<dbReference type="Pfam" id="PF00225">
    <property type="entry name" value="Kinesin"/>
    <property type="match status" value="1"/>
</dbReference>
<evidence type="ECO:0000256" key="7">
    <source>
        <dbReference type="ARBA" id="ARBA00023212"/>
    </source>
</evidence>
<reference evidence="11" key="1">
    <citation type="submission" date="2020-11" db="EMBL/GenBank/DDBJ databases">
        <authorList>
            <person name="Tran Van P."/>
        </authorList>
    </citation>
    <scope>NUCLEOTIDE SEQUENCE</scope>
</reference>
<keyword evidence="2" id="KW-0963">Cytoplasm</keyword>
<dbReference type="GO" id="GO:0005874">
    <property type="term" value="C:microtubule"/>
    <property type="evidence" value="ECO:0007669"/>
    <property type="project" value="UniProtKB-KW"/>
</dbReference>
<evidence type="ECO:0000256" key="4">
    <source>
        <dbReference type="ARBA" id="ARBA00022741"/>
    </source>
</evidence>
<dbReference type="PRINTS" id="PR00380">
    <property type="entry name" value="KINESINHEAVY"/>
</dbReference>
<comment type="subcellular location">
    <subcellularLocation>
        <location evidence="1">Cytoplasm</location>
        <location evidence="1">Cytoskeleton</location>
    </subcellularLocation>
</comment>
<comment type="similarity">
    <text evidence="8">Belongs to the TRAFAC class myosin-kinesin ATPase superfamily. Kinesin family.</text>
</comment>
<dbReference type="PROSITE" id="PS50067">
    <property type="entry name" value="KINESIN_MOTOR_2"/>
    <property type="match status" value="1"/>
</dbReference>
<dbReference type="InterPro" id="IPR001752">
    <property type="entry name" value="Kinesin_motor_dom"/>
</dbReference>
<keyword evidence="4 8" id="KW-0547">Nucleotide-binding</keyword>
<dbReference type="EMBL" id="OC854684">
    <property type="protein sequence ID" value="CAD7620043.1"/>
    <property type="molecule type" value="Genomic_DNA"/>
</dbReference>
<keyword evidence="7" id="KW-0206">Cytoskeleton</keyword>
<keyword evidence="6 8" id="KW-0505">Motor protein</keyword>
<feature type="region of interest" description="Disordered" evidence="9">
    <location>
        <begin position="1"/>
        <end position="51"/>
    </location>
</feature>
<sequence>MSVNDMPVPVLRSTTRRRSRSADPGARRTRVAAAVSARSQSRRRPDNTRAATAMDRYEEQQWCQTLATICPSPAPSGPPPRLWLAVRKRPLNGAEIARKCCDVVSVPNGRSVLVHNRYHNHFRFDHTFDEMADTARVYAHTVRPVIDTLFAGEMATCLAYGVTGAGKTHTMGGHFHANGDQTAGDGIYALAAADVLSRLRAPEYRTKNMNVLVSFFEIYDRQVLDLLNHNKKLRVVADSGQRVQVVGLRECRVHSVDKVLGYVEMGTKLRQYCSTSANRQSSRSHAVFQIRLSADGVALTGRLSLVDLAGVERGGAADTDCYYSRQTIAETADINKSLEDLNKCMRELGRPDVQRLASRGHTLTRVLRDSFTGNNSRICMIAMISPTMQSCEQTLTTLGYADNLRGLRADTSSPVPVNGSAEGMV</sequence>
<evidence type="ECO:0000256" key="6">
    <source>
        <dbReference type="ARBA" id="ARBA00023175"/>
    </source>
</evidence>
<feature type="binding site" evidence="8">
    <location>
        <begin position="161"/>
        <end position="168"/>
    </location>
    <ligand>
        <name>ATP</name>
        <dbReference type="ChEBI" id="CHEBI:30616"/>
    </ligand>
</feature>
<organism evidence="11">
    <name type="scientific">Medioppia subpectinata</name>
    <dbReference type="NCBI Taxonomy" id="1979941"/>
    <lineage>
        <taxon>Eukaryota</taxon>
        <taxon>Metazoa</taxon>
        <taxon>Ecdysozoa</taxon>
        <taxon>Arthropoda</taxon>
        <taxon>Chelicerata</taxon>
        <taxon>Arachnida</taxon>
        <taxon>Acari</taxon>
        <taxon>Acariformes</taxon>
        <taxon>Sarcoptiformes</taxon>
        <taxon>Oribatida</taxon>
        <taxon>Brachypylina</taxon>
        <taxon>Oppioidea</taxon>
        <taxon>Oppiidae</taxon>
        <taxon>Medioppia</taxon>
    </lineage>
</organism>
<dbReference type="SMART" id="SM00129">
    <property type="entry name" value="KISc"/>
    <property type="match status" value="1"/>
</dbReference>
<dbReference type="GO" id="GO:0008017">
    <property type="term" value="F:microtubule binding"/>
    <property type="evidence" value="ECO:0007669"/>
    <property type="project" value="InterPro"/>
</dbReference>
<evidence type="ECO:0000256" key="1">
    <source>
        <dbReference type="ARBA" id="ARBA00004245"/>
    </source>
</evidence>
<keyword evidence="3" id="KW-0493">Microtubule</keyword>
<evidence type="ECO:0000313" key="12">
    <source>
        <dbReference type="Proteomes" id="UP000759131"/>
    </source>
</evidence>
<dbReference type="InterPro" id="IPR027417">
    <property type="entry name" value="P-loop_NTPase"/>
</dbReference>
<evidence type="ECO:0000313" key="11">
    <source>
        <dbReference type="EMBL" id="CAD7620043.1"/>
    </source>
</evidence>
<dbReference type="PANTHER" id="PTHR47971:SF8">
    <property type="entry name" value="KINESIN-LIKE PROTEIN"/>
    <property type="match status" value="1"/>
</dbReference>
<dbReference type="InterPro" id="IPR027640">
    <property type="entry name" value="Kinesin-like_fam"/>
</dbReference>
<gene>
    <name evidence="11" type="ORF">OSB1V03_LOCUS539</name>
</gene>
<evidence type="ECO:0000256" key="9">
    <source>
        <dbReference type="SAM" id="MobiDB-lite"/>
    </source>
</evidence>
<dbReference type="GO" id="GO:0003777">
    <property type="term" value="F:microtubule motor activity"/>
    <property type="evidence" value="ECO:0007669"/>
    <property type="project" value="InterPro"/>
</dbReference>
<dbReference type="EMBL" id="CAJPIZ010000109">
    <property type="protein sequence ID" value="CAG2100473.1"/>
    <property type="molecule type" value="Genomic_DNA"/>
</dbReference>